<protein>
    <recommendedName>
        <fullName evidence="4">Transferrin-binding protein B C-lobe/N-lobe beta barrel domain-containing protein</fullName>
    </recommendedName>
</protein>
<accession>A0A2T7US35</accession>
<feature type="signal peptide" evidence="1">
    <location>
        <begin position="1"/>
        <end position="26"/>
    </location>
</feature>
<reference evidence="2 3" key="1">
    <citation type="journal article" date="2011" name="Syst. Appl. Microbiol.">
        <title>Defluviimonas denitrificans gen. nov., sp. nov., and Pararhodobacter aggregans gen. nov., sp. nov., non-phototrophic Rhodobacteraceae from the biofilter of a marine aquaculture.</title>
        <authorList>
            <person name="Foesel B.U."/>
            <person name="Drake H.L."/>
            <person name="Schramm A."/>
        </authorList>
    </citation>
    <scope>NUCLEOTIDE SEQUENCE [LARGE SCALE GENOMIC DNA]</scope>
    <source>
        <strain evidence="2 3">D1-19</strain>
    </source>
</reference>
<dbReference type="AlphaFoldDB" id="A0A2T7US35"/>
<comment type="caution">
    <text evidence="2">The sequence shown here is derived from an EMBL/GenBank/DDBJ whole genome shotgun (WGS) entry which is preliminary data.</text>
</comment>
<gene>
    <name evidence="2" type="ORF">DDE23_11860</name>
</gene>
<evidence type="ECO:0000256" key="1">
    <source>
        <dbReference type="SAM" id="SignalP"/>
    </source>
</evidence>
<feature type="chain" id="PRO_5015438036" description="Transferrin-binding protein B C-lobe/N-lobe beta barrel domain-containing protein" evidence="1">
    <location>
        <begin position="27"/>
        <end position="341"/>
    </location>
</feature>
<evidence type="ECO:0000313" key="2">
    <source>
        <dbReference type="EMBL" id="PVE47527.1"/>
    </source>
</evidence>
<keyword evidence="1" id="KW-0732">Signal</keyword>
<proteinExistence type="predicted"/>
<evidence type="ECO:0008006" key="4">
    <source>
        <dbReference type="Google" id="ProtNLM"/>
    </source>
</evidence>
<organism evidence="2 3">
    <name type="scientific">Pararhodobacter aggregans</name>
    <dbReference type="NCBI Taxonomy" id="404875"/>
    <lineage>
        <taxon>Bacteria</taxon>
        <taxon>Pseudomonadati</taxon>
        <taxon>Pseudomonadota</taxon>
        <taxon>Alphaproteobacteria</taxon>
        <taxon>Rhodobacterales</taxon>
        <taxon>Paracoccaceae</taxon>
        <taxon>Pararhodobacter</taxon>
    </lineage>
</organism>
<evidence type="ECO:0000313" key="3">
    <source>
        <dbReference type="Proteomes" id="UP000244810"/>
    </source>
</evidence>
<dbReference type="EMBL" id="QDDR01000005">
    <property type="protein sequence ID" value="PVE47527.1"/>
    <property type="molecule type" value="Genomic_DNA"/>
</dbReference>
<keyword evidence="3" id="KW-1185">Reference proteome</keyword>
<dbReference type="Proteomes" id="UP000244810">
    <property type="component" value="Unassembled WGS sequence"/>
</dbReference>
<name>A0A2T7US35_9RHOB</name>
<sequence length="341" mass="35634">MEDKMRIIYGAALAQALCLGAMPALAQSGTETVTLTMEVNQPSLFDTARRDVFRTVIDDRSGTTTLNVECSAGTSALFGLSRTDEACAVSGSGVIKNPNNPSQSVPRVDFAGGFTISGSQDGFTDMRSLTVGYRRVGSAPQEATTFGGNLVMMPESPSASAMEIGRNALAYLQQNAAGSAPVEYDTRIDSISFNNFAIPHVGQANATGCTWNGDWVYSYAAESWNGAFDVTCGNTRFRLEGNMSLGEAPAGSDHDEEYVINLVVPGEGGSGGDPFAAPNPFATVDGITGTLAMSNSGRATQDGVYTNVAVTGQLVGTNVPLEAVRGWGQIVAILGRSFMGE</sequence>